<dbReference type="AlphaFoldDB" id="A0A5J4KZC9"/>
<dbReference type="EMBL" id="BLAB01000001">
    <property type="protein sequence ID" value="GER92392.1"/>
    <property type="molecule type" value="Genomic_DNA"/>
</dbReference>
<sequence length="355" mass="40568">MSRTIKTLLLLVILLFTGISYAYDEPQYSNTFLLSVYFKAVELRDRAISELRKIDMEIRKNEETIQRSENIISLARQRSDAKAKQAEVVAREALMKAQEAKAKNEETRKQWELQKIRADRSYATIQNMLSQNFGSKRHIKGFVTNSTGNVYIIKANGDKASPENGFLEPGDKVWTGDGTAEMQMLDGRGTAKIGPYSEFAMKKDTPEEQVAELLKGKVYMVVDKVDEYARKMKEKIEQYKEDLQTIKQLNKEDINELIKEERKRQFLLSNSSCYPGSDGKLYCLTWICAVRGTKFTSEIKEGKAMEITVLEGVVDVNIPVLNKSISITEGTKAVITMDGIIKQEKAENTNRWWER</sequence>
<feature type="coiled-coil region" evidence="1">
    <location>
        <begin position="83"/>
        <end position="114"/>
    </location>
</feature>
<evidence type="ECO:0000313" key="2">
    <source>
        <dbReference type="EMBL" id="GER92392.1"/>
    </source>
</evidence>
<comment type="caution">
    <text evidence="2">The sequence shown here is derived from an EMBL/GenBank/DDBJ whole genome shotgun (WGS) entry which is preliminary data.</text>
</comment>
<organism evidence="2">
    <name type="scientific">hot springs metagenome</name>
    <dbReference type="NCBI Taxonomy" id="433727"/>
    <lineage>
        <taxon>unclassified sequences</taxon>
        <taxon>metagenomes</taxon>
        <taxon>ecological metagenomes</taxon>
    </lineage>
</organism>
<gene>
    <name evidence="2" type="ORF">A45J_0107</name>
</gene>
<accession>A0A5J4KZC9</accession>
<proteinExistence type="predicted"/>
<evidence type="ECO:0000256" key="1">
    <source>
        <dbReference type="SAM" id="Coils"/>
    </source>
</evidence>
<feature type="coiled-coil region" evidence="1">
    <location>
        <begin position="222"/>
        <end position="256"/>
    </location>
</feature>
<keyword evidence="1" id="KW-0175">Coiled coil</keyword>
<reference evidence="2" key="1">
    <citation type="submission" date="2019-10" db="EMBL/GenBank/DDBJ databases">
        <title>Metagenomic sequencing of thiosulfate-disproportionating enrichment culture.</title>
        <authorList>
            <person name="Umezawa K."/>
            <person name="Kojima H."/>
            <person name="Fukui M."/>
        </authorList>
    </citation>
    <scope>NUCLEOTIDE SEQUENCE</scope>
    <source>
        <strain evidence="2">45J</strain>
    </source>
</reference>
<name>A0A5J4KZC9_9ZZZZ</name>
<protein>
    <submittedName>
        <fullName evidence="2">Uncharacterized protein</fullName>
    </submittedName>
</protein>